<sequence length="80" mass="9363">RVIEQKPEDKEARRAVADLTAILDKPLAALGQMEDLQVEQMRQGSSDAELSRRIQQVQEEFLQRRGFQPPWEDYQRRPGK</sequence>
<organism evidence="1 2">
    <name type="scientific">Brunnivagina elsteri CCALA 953</name>
    <dbReference type="NCBI Taxonomy" id="987040"/>
    <lineage>
        <taxon>Bacteria</taxon>
        <taxon>Bacillati</taxon>
        <taxon>Cyanobacteriota</taxon>
        <taxon>Cyanophyceae</taxon>
        <taxon>Nostocales</taxon>
        <taxon>Calotrichaceae</taxon>
        <taxon>Brunnivagina</taxon>
    </lineage>
</organism>
<evidence type="ECO:0000313" key="2">
    <source>
        <dbReference type="Proteomes" id="UP000218238"/>
    </source>
</evidence>
<evidence type="ECO:0000313" key="1">
    <source>
        <dbReference type="EMBL" id="PAX52556.1"/>
    </source>
</evidence>
<reference evidence="1 2" key="1">
    <citation type="submission" date="2017-08" db="EMBL/GenBank/DDBJ databases">
        <title>Draft genome sequence of filamentous cyanobacterium Calothrix elsteri CCALA 953.</title>
        <authorList>
            <person name="Gagunashvili A.N."/>
            <person name="Elster J."/>
            <person name="Andresson O.S."/>
        </authorList>
    </citation>
    <scope>NUCLEOTIDE SEQUENCE [LARGE SCALE GENOMIC DNA]</scope>
    <source>
        <strain evidence="1 2">CCALA 953</strain>
    </source>
</reference>
<dbReference type="AlphaFoldDB" id="A0A2A2TFV1"/>
<accession>A0A2A2TFV1</accession>
<keyword evidence="2" id="KW-1185">Reference proteome</keyword>
<name>A0A2A2TFV1_9CYAN</name>
<gene>
    <name evidence="1" type="ORF">CK510_18725</name>
</gene>
<comment type="caution">
    <text evidence="1">The sequence shown here is derived from an EMBL/GenBank/DDBJ whole genome shotgun (WGS) entry which is preliminary data.</text>
</comment>
<proteinExistence type="predicted"/>
<dbReference type="Proteomes" id="UP000218238">
    <property type="component" value="Unassembled WGS sequence"/>
</dbReference>
<protein>
    <submittedName>
        <fullName evidence="1">Uncharacterized protein</fullName>
    </submittedName>
</protein>
<feature type="non-terminal residue" evidence="1">
    <location>
        <position position="1"/>
    </location>
</feature>
<dbReference type="EMBL" id="NTFS01000226">
    <property type="protein sequence ID" value="PAX52556.1"/>
    <property type="molecule type" value="Genomic_DNA"/>
</dbReference>